<dbReference type="eggNOG" id="KOG2753">
    <property type="taxonomic scope" value="Eukaryota"/>
</dbReference>
<dbReference type="InterPro" id="IPR036390">
    <property type="entry name" value="WH_DNA-bd_sf"/>
</dbReference>
<dbReference type="SUPFAM" id="SSF46785">
    <property type="entry name" value="Winged helix' DNA-binding domain"/>
    <property type="match status" value="1"/>
</dbReference>
<dbReference type="OMA" id="VCLKALW"/>
<dbReference type="RefSeq" id="XP_001017289.1">
    <property type="nucleotide sequence ID" value="XM_001017289.3"/>
</dbReference>
<evidence type="ECO:0000313" key="3">
    <source>
        <dbReference type="EMBL" id="EAR97044.1"/>
    </source>
</evidence>
<dbReference type="SMART" id="SM00088">
    <property type="entry name" value="PINT"/>
    <property type="match status" value="1"/>
</dbReference>
<dbReference type="STRING" id="312017.Q23JZ9"/>
<dbReference type="PROSITE" id="PS50250">
    <property type="entry name" value="PCI"/>
    <property type="match status" value="1"/>
</dbReference>
<gene>
    <name evidence="3" type="ORF">TTHERM_00196350</name>
</gene>
<dbReference type="HOGENOM" id="CLU_716663_0_0_1"/>
<accession>Q23JZ9</accession>
<dbReference type="EMBL" id="GG662673">
    <property type="protein sequence ID" value="EAR97044.1"/>
    <property type="molecule type" value="Genomic_DNA"/>
</dbReference>
<keyword evidence="4" id="KW-1185">Reference proteome</keyword>
<dbReference type="AlphaFoldDB" id="Q23JZ9"/>
<reference evidence="4" key="1">
    <citation type="journal article" date="2006" name="PLoS Biol.">
        <title>Macronuclear genome sequence of the ciliate Tetrahymena thermophila, a model eukaryote.</title>
        <authorList>
            <person name="Eisen J.A."/>
            <person name="Coyne R.S."/>
            <person name="Wu M."/>
            <person name="Wu D."/>
            <person name="Thiagarajan M."/>
            <person name="Wortman J.R."/>
            <person name="Badger J.H."/>
            <person name="Ren Q."/>
            <person name="Amedeo P."/>
            <person name="Jones K.M."/>
            <person name="Tallon L.J."/>
            <person name="Delcher A.L."/>
            <person name="Salzberg S.L."/>
            <person name="Silva J.C."/>
            <person name="Haas B.J."/>
            <person name="Majoros W.H."/>
            <person name="Farzad M."/>
            <person name="Carlton J.M."/>
            <person name="Smith R.K. Jr."/>
            <person name="Garg J."/>
            <person name="Pearlman R.E."/>
            <person name="Karrer K.M."/>
            <person name="Sun L."/>
            <person name="Manning G."/>
            <person name="Elde N.C."/>
            <person name="Turkewitz A.P."/>
            <person name="Asai D.J."/>
            <person name="Wilkes D.E."/>
            <person name="Wang Y."/>
            <person name="Cai H."/>
            <person name="Collins K."/>
            <person name="Stewart B.A."/>
            <person name="Lee S.R."/>
            <person name="Wilamowska K."/>
            <person name="Weinberg Z."/>
            <person name="Ruzzo W.L."/>
            <person name="Wloga D."/>
            <person name="Gaertig J."/>
            <person name="Frankel J."/>
            <person name="Tsao C.-C."/>
            <person name="Gorovsky M.A."/>
            <person name="Keeling P.J."/>
            <person name="Waller R.F."/>
            <person name="Patron N.J."/>
            <person name="Cherry J.M."/>
            <person name="Stover N.A."/>
            <person name="Krieger C.J."/>
            <person name="del Toro C."/>
            <person name="Ryder H.F."/>
            <person name="Williamson S.C."/>
            <person name="Barbeau R.A."/>
            <person name="Hamilton E.P."/>
            <person name="Orias E."/>
        </authorList>
    </citation>
    <scope>NUCLEOTIDE SEQUENCE [LARGE SCALE GENOMIC DNA]</scope>
    <source>
        <strain evidence="4">SB210</strain>
    </source>
</reference>
<dbReference type="KEGG" id="tet:TTHERM_00196350"/>
<protein>
    <submittedName>
        <fullName evidence="3">PCI-domain protein</fullName>
    </submittedName>
</protein>
<dbReference type="GeneID" id="7825833"/>
<dbReference type="InterPro" id="IPR000717">
    <property type="entry name" value="PCI_dom"/>
</dbReference>
<evidence type="ECO:0000256" key="1">
    <source>
        <dbReference type="ARBA" id="ARBA00008482"/>
    </source>
</evidence>
<sequence length="386" mass="44866">MSYQLIKLTELDNLDRLAAHIEQALTKASKFDEEEEKYLEEFKQKSSQYLKSQSYEALIELLFQAKKNLKLDQKYLNSISAITSYLITASPKQEATLKKYQTVLEAEESHASNVLIQYGIVFNGLDSLPKIQYSLLLYIIAYSKKNDKIGVLNTTFTDIDTITKNWNLTNNEKKKLLSHIVDALDKSIKQDFRCQIVLKYFQSFEFQDKQDDETLKKYIHLLLNYGQVLSEYGSIFETNGLKHLQKSNPVLFQIFSFFITGDVKGFEDFKKSNPNGLKDNNIVEEEYLEKVRVQSISRFAKSGELISYQQFAQNLHINIEDVENWVILAITSKIIDAQIDQYNQIIYVKANYGKYLDKKEWISMNDQLKVIMEKIKSYLESADKLA</sequence>
<comment type="similarity">
    <text evidence="1">Belongs to the CSN7/EIF3M family. CSN7 subfamily.</text>
</comment>
<dbReference type="InterPro" id="IPR045237">
    <property type="entry name" value="COPS7/eIF3m"/>
</dbReference>
<proteinExistence type="inferred from homology"/>
<dbReference type="OrthoDB" id="296995at2759"/>
<dbReference type="InParanoid" id="Q23JZ9"/>
<dbReference type="PANTHER" id="PTHR15350:SF2">
    <property type="entry name" value="EUKARYOTIC TRANSLATION INITIATION FACTOR 3 SUBUNIT M"/>
    <property type="match status" value="1"/>
</dbReference>
<dbReference type="FunCoup" id="Q23JZ9">
    <property type="interactions" value="793"/>
</dbReference>
<dbReference type="GO" id="GO:0005852">
    <property type="term" value="C:eukaryotic translation initiation factor 3 complex"/>
    <property type="evidence" value="ECO:0007669"/>
    <property type="project" value="TreeGrafter"/>
</dbReference>
<dbReference type="Proteomes" id="UP000009168">
    <property type="component" value="Unassembled WGS sequence"/>
</dbReference>
<evidence type="ECO:0000259" key="2">
    <source>
        <dbReference type="PROSITE" id="PS50250"/>
    </source>
</evidence>
<dbReference type="Pfam" id="PF01399">
    <property type="entry name" value="PCI"/>
    <property type="match status" value="1"/>
</dbReference>
<dbReference type="PANTHER" id="PTHR15350">
    <property type="entry name" value="COP9 SIGNALOSOME COMPLEX SUBUNIT 7/DENDRITIC CELL PROTEIN GA17"/>
    <property type="match status" value="1"/>
</dbReference>
<feature type="domain" description="PCI" evidence="2">
    <location>
        <begin position="187"/>
        <end position="353"/>
    </location>
</feature>
<name>Q23JZ9_TETTS</name>
<evidence type="ECO:0000313" key="4">
    <source>
        <dbReference type="Proteomes" id="UP000009168"/>
    </source>
</evidence>
<organism evidence="3 4">
    <name type="scientific">Tetrahymena thermophila (strain SB210)</name>
    <dbReference type="NCBI Taxonomy" id="312017"/>
    <lineage>
        <taxon>Eukaryota</taxon>
        <taxon>Sar</taxon>
        <taxon>Alveolata</taxon>
        <taxon>Ciliophora</taxon>
        <taxon>Intramacronucleata</taxon>
        <taxon>Oligohymenophorea</taxon>
        <taxon>Hymenostomatida</taxon>
        <taxon>Tetrahymenina</taxon>
        <taxon>Tetrahymenidae</taxon>
        <taxon>Tetrahymena</taxon>
    </lineage>
</organism>
<dbReference type="GO" id="GO:0002183">
    <property type="term" value="P:cytoplasmic translational initiation"/>
    <property type="evidence" value="ECO:0007669"/>
    <property type="project" value="TreeGrafter"/>
</dbReference>